<dbReference type="OrthoDB" id="7868792at2"/>
<keyword evidence="2" id="KW-1185">Reference proteome</keyword>
<gene>
    <name evidence="1" type="ORF">EV662_11745</name>
</gene>
<name>A0A4R2PXA7_9RHOB</name>
<sequence>MIQPQPTPLALPDPEKVLMSTLEDTRKDVQALHPLLDLLQNPETTEGSAAARLIKTILEMRNMQERQAHALGAVQENLDAVSQDVAALRALLEGPAETG</sequence>
<dbReference type="RefSeq" id="WP_132465698.1">
    <property type="nucleotide sequence ID" value="NZ_SLXP01000017.1"/>
</dbReference>
<evidence type="ECO:0000313" key="2">
    <source>
        <dbReference type="Proteomes" id="UP000294835"/>
    </source>
</evidence>
<dbReference type="Proteomes" id="UP000294835">
    <property type="component" value="Unassembled WGS sequence"/>
</dbReference>
<dbReference type="AlphaFoldDB" id="A0A4R2PXA7"/>
<dbReference type="EMBL" id="SLXP01000017">
    <property type="protein sequence ID" value="TCP38811.1"/>
    <property type="molecule type" value="Genomic_DNA"/>
</dbReference>
<organism evidence="1 2">
    <name type="scientific">Rhodovulum marinum</name>
    <dbReference type="NCBI Taxonomy" id="320662"/>
    <lineage>
        <taxon>Bacteria</taxon>
        <taxon>Pseudomonadati</taxon>
        <taxon>Pseudomonadota</taxon>
        <taxon>Alphaproteobacteria</taxon>
        <taxon>Rhodobacterales</taxon>
        <taxon>Paracoccaceae</taxon>
        <taxon>Rhodovulum</taxon>
    </lineage>
</organism>
<evidence type="ECO:0000313" key="1">
    <source>
        <dbReference type="EMBL" id="TCP38811.1"/>
    </source>
</evidence>
<accession>A0A4R2PXA7</accession>
<comment type="caution">
    <text evidence="1">The sequence shown here is derived from an EMBL/GenBank/DDBJ whole genome shotgun (WGS) entry which is preliminary data.</text>
</comment>
<reference evidence="1 2" key="1">
    <citation type="submission" date="2019-03" db="EMBL/GenBank/DDBJ databases">
        <title>Genomic Encyclopedia of Type Strains, Phase IV (KMG-IV): sequencing the most valuable type-strain genomes for metagenomic binning, comparative biology and taxonomic classification.</title>
        <authorList>
            <person name="Goeker M."/>
        </authorList>
    </citation>
    <scope>NUCLEOTIDE SEQUENCE [LARGE SCALE GENOMIC DNA]</scope>
    <source>
        <strain evidence="1 2">DSM 18063</strain>
    </source>
</reference>
<protein>
    <submittedName>
        <fullName evidence="1">Uncharacterized protein</fullName>
    </submittedName>
</protein>
<proteinExistence type="predicted"/>